<dbReference type="STRING" id="1223802.SUTH_00444"/>
<evidence type="ECO:0000256" key="7">
    <source>
        <dbReference type="ARBA" id="ARBA00022989"/>
    </source>
</evidence>
<dbReference type="Gene3D" id="3.30.565.10">
    <property type="entry name" value="Histidine kinase-like ATPase, C-terminal domain"/>
    <property type="match status" value="1"/>
</dbReference>
<dbReference type="SUPFAM" id="SSF47384">
    <property type="entry name" value="Homodimeric domain of signal transducing histidine kinase"/>
    <property type="match status" value="1"/>
</dbReference>
<dbReference type="PANTHER" id="PTHR43065">
    <property type="entry name" value="SENSOR HISTIDINE KINASE"/>
    <property type="match status" value="1"/>
</dbReference>
<dbReference type="KEGG" id="shd:SUTH_00444"/>
<keyword evidence="7 8" id="KW-1133">Transmembrane helix</keyword>
<dbReference type="SUPFAM" id="SSF55874">
    <property type="entry name" value="ATPase domain of HSP90 chaperone/DNA topoisomerase II/histidine kinase"/>
    <property type="match status" value="1"/>
</dbReference>
<evidence type="ECO:0000256" key="5">
    <source>
        <dbReference type="ARBA" id="ARBA00022553"/>
    </source>
</evidence>
<evidence type="ECO:0000256" key="4">
    <source>
        <dbReference type="ARBA" id="ARBA00022475"/>
    </source>
</evidence>
<keyword evidence="6 8" id="KW-0812">Transmembrane</keyword>
<evidence type="ECO:0000256" key="2">
    <source>
        <dbReference type="ARBA" id="ARBA00004651"/>
    </source>
</evidence>
<evidence type="ECO:0000256" key="3">
    <source>
        <dbReference type="ARBA" id="ARBA00012438"/>
    </source>
</evidence>
<dbReference type="GO" id="GO:0000155">
    <property type="term" value="F:phosphorelay sensor kinase activity"/>
    <property type="evidence" value="ECO:0007669"/>
    <property type="project" value="InterPro"/>
</dbReference>
<keyword evidence="4" id="KW-1003">Cell membrane</keyword>
<dbReference type="InterPro" id="IPR005467">
    <property type="entry name" value="His_kinase_dom"/>
</dbReference>
<dbReference type="GO" id="GO:0005886">
    <property type="term" value="C:plasma membrane"/>
    <property type="evidence" value="ECO:0007669"/>
    <property type="project" value="UniProtKB-SubCell"/>
</dbReference>
<name>W0SET7_9PROT</name>
<dbReference type="PANTHER" id="PTHR43065:SF42">
    <property type="entry name" value="TWO-COMPONENT SENSOR PPRA"/>
    <property type="match status" value="1"/>
</dbReference>
<dbReference type="CDD" id="cd00082">
    <property type="entry name" value="HisKA"/>
    <property type="match status" value="1"/>
</dbReference>
<evidence type="ECO:0000259" key="9">
    <source>
        <dbReference type="PROSITE" id="PS50109"/>
    </source>
</evidence>
<dbReference type="RefSeq" id="WP_084207218.1">
    <property type="nucleotide sequence ID" value="NZ_AP012547.1"/>
</dbReference>
<dbReference type="InterPro" id="IPR029150">
    <property type="entry name" value="dCache_3"/>
</dbReference>
<dbReference type="SMART" id="SM00388">
    <property type="entry name" value="HisKA"/>
    <property type="match status" value="1"/>
</dbReference>
<dbReference type="SMART" id="SM00387">
    <property type="entry name" value="HATPase_c"/>
    <property type="match status" value="1"/>
</dbReference>
<feature type="transmembrane region" description="Helical" evidence="8">
    <location>
        <begin position="308"/>
        <end position="330"/>
    </location>
</feature>
<dbReference type="PRINTS" id="PR00344">
    <property type="entry name" value="BCTRLSENSOR"/>
</dbReference>
<proteinExistence type="predicted"/>
<dbReference type="OrthoDB" id="224978at2"/>
<feature type="domain" description="Histidine kinase" evidence="9">
    <location>
        <begin position="372"/>
        <end position="584"/>
    </location>
</feature>
<dbReference type="Pfam" id="PF00512">
    <property type="entry name" value="HisKA"/>
    <property type="match status" value="1"/>
</dbReference>
<dbReference type="Proteomes" id="UP000031637">
    <property type="component" value="Chromosome"/>
</dbReference>
<dbReference type="HOGENOM" id="CLU_000445_114_77_4"/>
<evidence type="ECO:0000256" key="6">
    <source>
        <dbReference type="ARBA" id="ARBA00022692"/>
    </source>
</evidence>
<evidence type="ECO:0000256" key="1">
    <source>
        <dbReference type="ARBA" id="ARBA00000085"/>
    </source>
</evidence>
<keyword evidence="10" id="KW-0808">Transferase</keyword>
<dbReference type="InterPro" id="IPR036097">
    <property type="entry name" value="HisK_dim/P_sf"/>
</dbReference>
<organism evidence="10 11">
    <name type="scientific">Sulfuritalea hydrogenivorans sk43H</name>
    <dbReference type="NCBI Taxonomy" id="1223802"/>
    <lineage>
        <taxon>Bacteria</taxon>
        <taxon>Pseudomonadati</taxon>
        <taxon>Pseudomonadota</taxon>
        <taxon>Betaproteobacteria</taxon>
        <taxon>Nitrosomonadales</taxon>
        <taxon>Sterolibacteriaceae</taxon>
        <taxon>Sulfuritalea</taxon>
    </lineage>
</organism>
<keyword evidence="8" id="KW-0472">Membrane</keyword>
<evidence type="ECO:0000256" key="8">
    <source>
        <dbReference type="SAM" id="Phobius"/>
    </source>
</evidence>
<feature type="transmembrane region" description="Helical" evidence="8">
    <location>
        <begin position="15"/>
        <end position="39"/>
    </location>
</feature>
<comment type="subcellular location">
    <subcellularLocation>
        <location evidence="2">Cell membrane</location>
        <topology evidence="2">Multi-pass membrane protein</topology>
    </subcellularLocation>
</comment>
<dbReference type="InterPro" id="IPR003661">
    <property type="entry name" value="HisK_dim/P_dom"/>
</dbReference>
<dbReference type="Pfam" id="PF02518">
    <property type="entry name" value="HATPase_c"/>
    <property type="match status" value="1"/>
</dbReference>
<dbReference type="InterPro" id="IPR029151">
    <property type="entry name" value="Sensor-like_sf"/>
</dbReference>
<keyword evidence="11" id="KW-1185">Reference proteome</keyword>
<dbReference type="InterPro" id="IPR003594">
    <property type="entry name" value="HATPase_dom"/>
</dbReference>
<gene>
    <name evidence="10" type="ORF">SUTH_00444</name>
</gene>
<dbReference type="Gene3D" id="1.10.287.130">
    <property type="match status" value="1"/>
</dbReference>
<dbReference type="EC" id="2.7.13.3" evidence="3"/>
<evidence type="ECO:0000313" key="10">
    <source>
        <dbReference type="EMBL" id="BAO28258.1"/>
    </source>
</evidence>
<dbReference type="EMBL" id="AP012547">
    <property type="protein sequence ID" value="BAO28258.1"/>
    <property type="molecule type" value="Genomic_DNA"/>
</dbReference>
<reference evidence="10 11" key="1">
    <citation type="journal article" date="2014" name="Syst. Appl. Microbiol.">
        <title>Complete genomes of freshwater sulfur oxidizers Sulfuricella denitrificans skB26 and Sulfuritalea hydrogenivorans sk43H: genetic insights into the sulfur oxidation pathway of betaproteobacteria.</title>
        <authorList>
            <person name="Watanabe T."/>
            <person name="Kojima H."/>
            <person name="Fukui M."/>
        </authorList>
    </citation>
    <scope>NUCLEOTIDE SEQUENCE [LARGE SCALE GENOMIC DNA]</scope>
    <source>
        <strain evidence="10">DSM22779</strain>
    </source>
</reference>
<dbReference type="InterPro" id="IPR036890">
    <property type="entry name" value="HATPase_C_sf"/>
</dbReference>
<keyword evidence="10" id="KW-0418">Kinase</keyword>
<comment type="catalytic activity">
    <reaction evidence="1">
        <text>ATP + protein L-histidine = ADP + protein N-phospho-L-histidine.</text>
        <dbReference type="EC" id="2.7.13.3"/>
    </reaction>
</comment>
<keyword evidence="5" id="KW-0597">Phosphoprotein</keyword>
<protein>
    <recommendedName>
        <fullName evidence="3">histidine kinase</fullName>
        <ecNumber evidence="3">2.7.13.3</ecNumber>
    </recommendedName>
</protein>
<dbReference type="Pfam" id="PF14827">
    <property type="entry name" value="dCache_3"/>
    <property type="match status" value="1"/>
</dbReference>
<accession>W0SET7</accession>
<evidence type="ECO:0000313" key="11">
    <source>
        <dbReference type="Proteomes" id="UP000031637"/>
    </source>
</evidence>
<dbReference type="PROSITE" id="PS50109">
    <property type="entry name" value="HIS_KIN"/>
    <property type="match status" value="1"/>
</dbReference>
<dbReference type="AlphaFoldDB" id="W0SET7"/>
<sequence length="588" mass="65290">MTSVTPARQPRRVKAAFIGPIALALTFVMCVFAVAIYLVEASIRDRDLAERSAAVAKLFEQKLDKDANLMRAVLRAMTTNRALEKSFRDGDRASLARQTGPLFDTLRAEHRITHLYFTGIDLINLYRVHSPGEFGDEIDRLTMKKARDQAAAASGLELGPLGTLTLRMVMPWKHDDKVFGYLEIGEEVEQLLDEIRDSLTVDLAVLVDKKFLRPEQWQRGLHMMQRQGDWERFANHVALAQTSGQLPATFDKRMLDGLHAGRNAVIGDRGRSLHVALVPLEDAGGRHIGELVVIRDITKLQATFGRSIATVTLVSLLVAAGVLAIFYFALDRVERDYQRQHDLEHQILRFNTEHHRILQLEKLSALGTMVGGIAHQLNNPLVGVVNMAQLAERETDNPQQTRELLGEIRRAGEDCRAFVRRMLEFSKVSCFDSKPTPMAPLIEDTVLMFRQAEDRHHPVEVRLPEEPVVLMVDPILIRHALFNLLLNAAQAASGDDPIVITLEPEVDPDGNASGWSLAVTDRGPVIPPDVLEKVFVPFFTTRSDGTGLGLPVVQHVALLHGGHVSASSAPGDGTRFAIWLPMTQPKAA</sequence>
<dbReference type="SUPFAM" id="SSF103190">
    <property type="entry name" value="Sensory domain-like"/>
    <property type="match status" value="1"/>
</dbReference>
<dbReference type="CDD" id="cd00075">
    <property type="entry name" value="HATPase"/>
    <property type="match status" value="1"/>
</dbReference>
<dbReference type="InterPro" id="IPR004358">
    <property type="entry name" value="Sig_transdc_His_kin-like_C"/>
</dbReference>